<dbReference type="SUPFAM" id="SSF48208">
    <property type="entry name" value="Six-hairpin glycosidases"/>
    <property type="match status" value="1"/>
</dbReference>
<dbReference type="InterPro" id="IPR013783">
    <property type="entry name" value="Ig-like_fold"/>
</dbReference>
<feature type="domain" description="Non-reducing end beta-L-arabinofuranosidase-like GH127 catalytic" evidence="2">
    <location>
        <begin position="391"/>
        <end position="693"/>
    </location>
</feature>
<evidence type="ECO:0000259" key="3">
    <source>
        <dbReference type="Pfam" id="PF20736"/>
    </source>
</evidence>
<evidence type="ECO:0000313" key="6">
    <source>
        <dbReference type="Proteomes" id="UP000515312"/>
    </source>
</evidence>
<dbReference type="EMBL" id="CP060394">
    <property type="protein sequence ID" value="QNI34783.1"/>
    <property type="molecule type" value="Genomic_DNA"/>
</dbReference>
<gene>
    <name evidence="5" type="ORF">H7849_04015</name>
</gene>
<dbReference type="InterPro" id="IPR008928">
    <property type="entry name" value="6-hairpin_glycosidase_sf"/>
</dbReference>
<dbReference type="Gene3D" id="2.60.120.260">
    <property type="entry name" value="Galactose-binding domain-like"/>
    <property type="match status" value="1"/>
</dbReference>
<dbReference type="Proteomes" id="UP000515312">
    <property type="component" value="Chromosome"/>
</dbReference>
<dbReference type="Pfam" id="PF20736">
    <property type="entry name" value="Glyco_hydro127M"/>
    <property type="match status" value="1"/>
</dbReference>
<dbReference type="InterPro" id="IPR049174">
    <property type="entry name" value="Beta-AFase-like"/>
</dbReference>
<dbReference type="PANTHER" id="PTHR43465:SF2">
    <property type="entry name" value="DUF1680 DOMAIN PROTEIN (AFU_ORTHOLOGUE AFUA_1G08910)"/>
    <property type="match status" value="1"/>
</dbReference>
<keyword evidence="5" id="KW-0378">Hydrolase</keyword>
<keyword evidence="6" id="KW-1185">Reference proteome</keyword>
<feature type="compositionally biased region" description="Basic and acidic residues" evidence="1">
    <location>
        <begin position="910"/>
        <end position="922"/>
    </location>
</feature>
<dbReference type="InterPro" id="IPR006311">
    <property type="entry name" value="TAT_signal"/>
</dbReference>
<feature type="domain" description="Non-reducing end beta-L-arabinofuranosidase-like GH127 C-terminal" evidence="4">
    <location>
        <begin position="817"/>
        <end position="897"/>
    </location>
</feature>
<dbReference type="PANTHER" id="PTHR43465">
    <property type="entry name" value="DUF1680 DOMAIN PROTEIN (AFU_ORTHOLOGUE AFUA_1G08910)"/>
    <property type="match status" value="1"/>
</dbReference>
<dbReference type="GO" id="GO:0016787">
    <property type="term" value="F:hydrolase activity"/>
    <property type="evidence" value="ECO:0007669"/>
    <property type="project" value="UniProtKB-KW"/>
</dbReference>
<organism evidence="5 6">
    <name type="scientific">Alloacidobacterium dinghuense</name>
    <dbReference type="NCBI Taxonomy" id="2763107"/>
    <lineage>
        <taxon>Bacteria</taxon>
        <taxon>Pseudomonadati</taxon>
        <taxon>Acidobacteriota</taxon>
        <taxon>Terriglobia</taxon>
        <taxon>Terriglobales</taxon>
        <taxon>Acidobacteriaceae</taxon>
        <taxon>Alloacidobacterium</taxon>
    </lineage>
</organism>
<evidence type="ECO:0000256" key="1">
    <source>
        <dbReference type="SAM" id="MobiDB-lite"/>
    </source>
</evidence>
<dbReference type="PROSITE" id="PS51318">
    <property type="entry name" value="TAT"/>
    <property type="match status" value="1"/>
</dbReference>
<dbReference type="KEGG" id="adin:H7849_04015"/>
<evidence type="ECO:0000313" key="5">
    <source>
        <dbReference type="EMBL" id="QNI34783.1"/>
    </source>
</evidence>
<dbReference type="Pfam" id="PF20737">
    <property type="entry name" value="Glyco_hydro127C"/>
    <property type="match status" value="1"/>
</dbReference>
<accession>A0A7G8BQG3</accession>
<dbReference type="GO" id="GO:0005975">
    <property type="term" value="P:carbohydrate metabolic process"/>
    <property type="evidence" value="ECO:0007669"/>
    <property type="project" value="InterPro"/>
</dbReference>
<proteinExistence type="predicted"/>
<dbReference type="Pfam" id="PF07944">
    <property type="entry name" value="Beta-AFase-like_GH127_cat"/>
    <property type="match status" value="1"/>
</dbReference>
<evidence type="ECO:0000259" key="4">
    <source>
        <dbReference type="Pfam" id="PF20737"/>
    </source>
</evidence>
<dbReference type="InterPro" id="IPR049049">
    <property type="entry name" value="Beta-AFase-like_GH127_C"/>
</dbReference>
<dbReference type="InterPro" id="IPR049046">
    <property type="entry name" value="Beta-AFase-like_GH127_middle"/>
</dbReference>
<dbReference type="Gene3D" id="2.60.40.10">
    <property type="entry name" value="Immunoglobulins"/>
    <property type="match status" value="1"/>
</dbReference>
<dbReference type="InterPro" id="IPR012878">
    <property type="entry name" value="Beta-AFase-like_GH127_cat"/>
</dbReference>
<dbReference type="AlphaFoldDB" id="A0A7G8BQG3"/>
<name>A0A7G8BQG3_9BACT</name>
<sequence length="922" mass="102757">MEPSRREFLTGAGAAAVWTALGTSRAFAQAPDSALNVARVAIPTSQFMMSENKISALNDGFTPENSFDRSHALYALWADRSSIETASWVQYEWSEPINVNRLEVYWAVDHPRPGTLPGSGGPRIQPPVSYKILYWNGSNFVPVSQPQGLGVALDTFNTTAFEPVKTSKLRLEVVPQPKHMAGILEWRVFNYGSIPALPPVVDAGVDRSVVSDGQTYLSGKVTWLEDSQQNRSRWVKTAGPGAVAFAAANAPITTANFSAPGDYILALEASGSKDKPRAINVHVEPAPPADRLDVVYTRKYAIDGGLWKERAKVLITDWIPHCIAMCERTDIAPMRGDGGIDNFIEAGKANRGEPHGQHKGYVFSNAWVHQTVESMCIALMVEPQGDAEIVKAQELMRATLERWIPIILDAQMSDGYLQTAYILADRKSWPERWSPDHRGNHEGYVSGYFIESAINHYTLTEGQDLRLYNAAKKLADCWVANIGPGKKEWFDGHQEMEQALVRFGRFVNDQEGNHHGDAYIVLAKFLLDSRRGGSEYDQSHLPPGQQYEAVGHAVRAMYFYSGMADIAAETGDRDYQSAVISLWDNMVNRKYYVTGGIGSGETSEGFGPNYSLRNESYCETCSSCGVVFFQYKLNLAYHDAKYADLYEQTMYNALLGGVALDGQSFCYTNPLVNTERAKWHVCPCCVGNVSRTLLMIPTWTYVKSKEGLYVNMFVGSRIHVGQVAGTNVEIVQKTDYPWHGSVSITVNPEEAKTFSLYVRIPDRTTSKLYQESPAVRGVKRFAVNGKEQMPTIQKGYAVVTREWKQGDHIELELPMEPQRVVADSRIKADSDLMALKYGPLIYNVETADNEKIDHKLGNAPLRTEWRPDLLGGVMVITGKWQDSSSMMAIPNFARMNRVGPPHDYPDDRDDDSKRSVDSKVWI</sequence>
<dbReference type="NCBIfam" id="TIGR01409">
    <property type="entry name" value="TAT_signal_seq"/>
    <property type="match status" value="1"/>
</dbReference>
<reference evidence="5 6" key="1">
    <citation type="submission" date="2020-08" db="EMBL/GenBank/DDBJ databases">
        <title>Edaphobacter telluris sp. nov. and Acidobacterium dinghuensis sp. nov., two acidobacteria isolated from forest soil.</title>
        <authorList>
            <person name="Fu J."/>
            <person name="Qiu L."/>
        </authorList>
    </citation>
    <scope>NUCLEOTIDE SEQUENCE [LARGE SCALE GENOMIC DNA]</scope>
    <source>
        <strain evidence="5">4Y35</strain>
    </source>
</reference>
<feature type="region of interest" description="Disordered" evidence="1">
    <location>
        <begin position="898"/>
        <end position="922"/>
    </location>
</feature>
<dbReference type="InterPro" id="IPR019546">
    <property type="entry name" value="TAT_signal_bac_arc"/>
</dbReference>
<feature type="domain" description="Non-reducing end beta-L-arabinofuranosidase-like GH127 middle" evidence="3">
    <location>
        <begin position="708"/>
        <end position="815"/>
    </location>
</feature>
<protein>
    <submittedName>
        <fullName evidence="5">Glycoside hydrolase family 127 protein</fullName>
    </submittedName>
</protein>
<evidence type="ECO:0000259" key="2">
    <source>
        <dbReference type="Pfam" id="PF07944"/>
    </source>
</evidence>